<dbReference type="AlphaFoldDB" id="A0A165CRY1"/>
<protein>
    <recommendedName>
        <fullName evidence="4">DUF1771 domain-containing protein</fullName>
    </recommendedName>
</protein>
<dbReference type="Proteomes" id="UP000076842">
    <property type="component" value="Unassembled WGS sequence"/>
</dbReference>
<dbReference type="EMBL" id="KV424116">
    <property type="protein sequence ID" value="KZT51283.1"/>
    <property type="molecule type" value="Genomic_DNA"/>
</dbReference>
<evidence type="ECO:0000313" key="2">
    <source>
        <dbReference type="EMBL" id="KZT51283.1"/>
    </source>
</evidence>
<keyword evidence="1" id="KW-0732">Signal</keyword>
<feature type="signal peptide" evidence="1">
    <location>
        <begin position="1"/>
        <end position="19"/>
    </location>
</feature>
<proteinExistence type="predicted"/>
<reference evidence="2 3" key="1">
    <citation type="journal article" date="2016" name="Mol. Biol. Evol.">
        <title>Comparative Genomics of Early-Diverging Mushroom-Forming Fungi Provides Insights into the Origins of Lignocellulose Decay Capabilities.</title>
        <authorList>
            <person name="Nagy L.G."/>
            <person name="Riley R."/>
            <person name="Tritt A."/>
            <person name="Adam C."/>
            <person name="Daum C."/>
            <person name="Floudas D."/>
            <person name="Sun H."/>
            <person name="Yadav J.S."/>
            <person name="Pangilinan J."/>
            <person name="Larsson K.H."/>
            <person name="Matsuura K."/>
            <person name="Barry K."/>
            <person name="Labutti K."/>
            <person name="Kuo R."/>
            <person name="Ohm R.A."/>
            <person name="Bhattacharya S.S."/>
            <person name="Shirouzu T."/>
            <person name="Yoshinaga Y."/>
            <person name="Martin F.M."/>
            <person name="Grigoriev I.V."/>
            <person name="Hibbett D.S."/>
        </authorList>
    </citation>
    <scope>NUCLEOTIDE SEQUENCE [LARGE SCALE GENOMIC DNA]</scope>
    <source>
        <strain evidence="2 3">HHB12733</strain>
    </source>
</reference>
<sequence>MSLAATNAILLSVAPLAHPSYQIQRGTDVKFSEDVGLWDNGQHSGLRSDNEIYNRPNILARGNKHEDYQRKADEAQSMYKQWHHAFNDAHKAMIAASNTMSAQVYLRLNRSPHFSATTYNQAKTMFDHQTKALETAERNCDYWKQKLASLKPPKRKRYFDFEDLNELD</sequence>
<keyword evidence="3" id="KW-1185">Reference proteome</keyword>
<evidence type="ECO:0000313" key="3">
    <source>
        <dbReference type="Proteomes" id="UP000076842"/>
    </source>
</evidence>
<dbReference type="InParanoid" id="A0A165CRY1"/>
<dbReference type="OrthoDB" id="10572537at2759"/>
<evidence type="ECO:0000256" key="1">
    <source>
        <dbReference type="SAM" id="SignalP"/>
    </source>
</evidence>
<evidence type="ECO:0008006" key="4">
    <source>
        <dbReference type="Google" id="ProtNLM"/>
    </source>
</evidence>
<organism evidence="2 3">
    <name type="scientific">Calocera cornea HHB12733</name>
    <dbReference type="NCBI Taxonomy" id="1353952"/>
    <lineage>
        <taxon>Eukaryota</taxon>
        <taxon>Fungi</taxon>
        <taxon>Dikarya</taxon>
        <taxon>Basidiomycota</taxon>
        <taxon>Agaricomycotina</taxon>
        <taxon>Dacrymycetes</taxon>
        <taxon>Dacrymycetales</taxon>
        <taxon>Dacrymycetaceae</taxon>
        <taxon>Calocera</taxon>
    </lineage>
</organism>
<feature type="chain" id="PRO_5007856137" description="DUF1771 domain-containing protein" evidence="1">
    <location>
        <begin position="20"/>
        <end position="168"/>
    </location>
</feature>
<accession>A0A165CRY1</accession>
<name>A0A165CRY1_9BASI</name>
<gene>
    <name evidence="2" type="ORF">CALCODRAFT_512803</name>
</gene>